<evidence type="ECO:0000313" key="3">
    <source>
        <dbReference type="EMBL" id="MER6902242.1"/>
    </source>
</evidence>
<proteinExistence type="predicted"/>
<evidence type="ECO:0000256" key="2">
    <source>
        <dbReference type="SAM" id="SignalP"/>
    </source>
</evidence>
<sequence length="134" mass="12969">MARHVSPRIPNAQRALVALATAGAALTAGAATASADSGEPAAGPAHTRVTSSGPADPQAGARALTGSVGHVTGPVAGLRPNPLAGTGVDPLDNGVGTQVADFRPVSSTALTRPVAQTKSLGAVPVVGRATEAVR</sequence>
<dbReference type="EMBL" id="JBEPCV010000001">
    <property type="protein sequence ID" value="MER6902242.1"/>
    <property type="molecule type" value="Genomic_DNA"/>
</dbReference>
<comment type="caution">
    <text evidence="3">The sequence shown here is derived from an EMBL/GenBank/DDBJ whole genome shotgun (WGS) entry which is preliminary data.</text>
</comment>
<feature type="region of interest" description="Disordered" evidence="1">
    <location>
        <begin position="28"/>
        <end position="90"/>
    </location>
</feature>
<accession>A0ABV1V6Y0</accession>
<feature type="signal peptide" evidence="2">
    <location>
        <begin position="1"/>
        <end position="30"/>
    </location>
</feature>
<keyword evidence="4" id="KW-1185">Reference proteome</keyword>
<protein>
    <recommendedName>
        <fullName evidence="5">Secreted protein</fullName>
    </recommendedName>
</protein>
<evidence type="ECO:0000313" key="4">
    <source>
        <dbReference type="Proteomes" id="UP001490330"/>
    </source>
</evidence>
<keyword evidence="2" id="KW-0732">Signal</keyword>
<name>A0ABV1V6Y0_9ACTN</name>
<feature type="chain" id="PRO_5046749925" description="Secreted protein" evidence="2">
    <location>
        <begin position="31"/>
        <end position="134"/>
    </location>
</feature>
<dbReference type="RefSeq" id="WP_350714195.1">
    <property type="nucleotide sequence ID" value="NZ_JBEPCO010000001.1"/>
</dbReference>
<evidence type="ECO:0000256" key="1">
    <source>
        <dbReference type="SAM" id="MobiDB-lite"/>
    </source>
</evidence>
<organism evidence="3 4">
    <name type="scientific">Streptomyces flaveolus</name>
    <dbReference type="NCBI Taxonomy" id="67297"/>
    <lineage>
        <taxon>Bacteria</taxon>
        <taxon>Bacillati</taxon>
        <taxon>Actinomycetota</taxon>
        <taxon>Actinomycetes</taxon>
        <taxon>Kitasatosporales</taxon>
        <taxon>Streptomycetaceae</taxon>
        <taxon>Streptomyces</taxon>
    </lineage>
</organism>
<reference evidence="3 4" key="1">
    <citation type="submission" date="2024-06" db="EMBL/GenBank/DDBJ databases">
        <title>The Natural Products Discovery Center: Release of the First 8490 Sequenced Strains for Exploring Actinobacteria Biosynthetic Diversity.</title>
        <authorList>
            <person name="Kalkreuter E."/>
            <person name="Kautsar S.A."/>
            <person name="Yang D."/>
            <person name="Bader C.D."/>
            <person name="Teijaro C.N."/>
            <person name="Fluegel L."/>
            <person name="Davis C.M."/>
            <person name="Simpson J.R."/>
            <person name="Lauterbach L."/>
            <person name="Steele A.D."/>
            <person name="Gui C."/>
            <person name="Meng S."/>
            <person name="Li G."/>
            <person name="Viehrig K."/>
            <person name="Ye F."/>
            <person name="Su P."/>
            <person name="Kiefer A.F."/>
            <person name="Nichols A."/>
            <person name="Cepeda A.J."/>
            <person name="Yan W."/>
            <person name="Fan B."/>
            <person name="Jiang Y."/>
            <person name="Adhikari A."/>
            <person name="Zheng C.-J."/>
            <person name="Schuster L."/>
            <person name="Cowan T.M."/>
            <person name="Smanski M.J."/>
            <person name="Chevrette M.G."/>
            <person name="De Carvalho L.P.S."/>
            <person name="Shen B."/>
        </authorList>
    </citation>
    <scope>NUCLEOTIDE SEQUENCE [LARGE SCALE GENOMIC DNA]</scope>
    <source>
        <strain evidence="3 4">NPDC000632</strain>
    </source>
</reference>
<dbReference type="Proteomes" id="UP001490330">
    <property type="component" value="Unassembled WGS sequence"/>
</dbReference>
<gene>
    <name evidence="3" type="ORF">ABT322_00415</name>
</gene>
<evidence type="ECO:0008006" key="5">
    <source>
        <dbReference type="Google" id="ProtNLM"/>
    </source>
</evidence>